<name>A0ABW9AD64_9BURK</name>
<evidence type="ECO:0000313" key="1">
    <source>
        <dbReference type="EMBL" id="MFL9926424.1"/>
    </source>
</evidence>
<dbReference type="Proteomes" id="UP001629246">
    <property type="component" value="Unassembled WGS sequence"/>
</dbReference>
<dbReference type="EMBL" id="JAQQFM010000008">
    <property type="protein sequence ID" value="MFL9926424.1"/>
    <property type="molecule type" value="Genomic_DNA"/>
</dbReference>
<sequence>MQKKQPAGSALYCSSINHSEDLMRTAFITTLFMIAANVQAAEIAGLPTIQAMSDFSRSLYKFMSYFPFA</sequence>
<accession>A0ABW9AD64</accession>
<proteinExistence type="predicted"/>
<dbReference type="RefSeq" id="WP_408159627.1">
    <property type="nucleotide sequence ID" value="NZ_JAQQFM010000008.1"/>
</dbReference>
<protein>
    <submittedName>
        <fullName evidence="1">Uncharacterized protein</fullName>
    </submittedName>
</protein>
<keyword evidence="2" id="KW-1185">Reference proteome</keyword>
<gene>
    <name evidence="1" type="ORF">PQR62_19260</name>
</gene>
<organism evidence="1 2">
    <name type="scientific">Herbaspirillum lusitanum</name>
    <dbReference type="NCBI Taxonomy" id="213312"/>
    <lineage>
        <taxon>Bacteria</taxon>
        <taxon>Pseudomonadati</taxon>
        <taxon>Pseudomonadota</taxon>
        <taxon>Betaproteobacteria</taxon>
        <taxon>Burkholderiales</taxon>
        <taxon>Oxalobacteraceae</taxon>
        <taxon>Herbaspirillum</taxon>
    </lineage>
</organism>
<evidence type="ECO:0000313" key="2">
    <source>
        <dbReference type="Proteomes" id="UP001629246"/>
    </source>
</evidence>
<reference evidence="1 2" key="1">
    <citation type="journal article" date="2024" name="Chem. Sci.">
        <title>Discovery of megapolipeptins by genome mining of a Burkholderiales bacteria collection.</title>
        <authorList>
            <person name="Paulo B.S."/>
            <person name="Recchia M.J.J."/>
            <person name="Lee S."/>
            <person name="Fergusson C.H."/>
            <person name="Romanowski S.B."/>
            <person name="Hernandez A."/>
            <person name="Krull N."/>
            <person name="Liu D.Y."/>
            <person name="Cavanagh H."/>
            <person name="Bos A."/>
            <person name="Gray C.A."/>
            <person name="Murphy B.T."/>
            <person name="Linington R.G."/>
            <person name="Eustaquio A.S."/>
        </authorList>
    </citation>
    <scope>NUCLEOTIDE SEQUENCE [LARGE SCALE GENOMIC DNA]</scope>
    <source>
        <strain evidence="1 2">RL21-008-BIB-A</strain>
    </source>
</reference>
<comment type="caution">
    <text evidence="1">The sequence shown here is derived from an EMBL/GenBank/DDBJ whole genome shotgun (WGS) entry which is preliminary data.</text>
</comment>